<name>A0A427YRQ2_9TREE</name>
<evidence type="ECO:0000313" key="3">
    <source>
        <dbReference type="Proteomes" id="UP000279259"/>
    </source>
</evidence>
<feature type="region of interest" description="Disordered" evidence="1">
    <location>
        <begin position="106"/>
        <end position="142"/>
    </location>
</feature>
<feature type="region of interest" description="Disordered" evidence="1">
    <location>
        <begin position="42"/>
        <end position="68"/>
    </location>
</feature>
<evidence type="ECO:0000313" key="2">
    <source>
        <dbReference type="EMBL" id="RSH93729.1"/>
    </source>
</evidence>
<feature type="compositionally biased region" description="Low complexity" evidence="1">
    <location>
        <begin position="119"/>
        <end position="129"/>
    </location>
</feature>
<dbReference type="EMBL" id="RSCD01000003">
    <property type="protein sequence ID" value="RSH93729.1"/>
    <property type="molecule type" value="Genomic_DNA"/>
</dbReference>
<feature type="compositionally biased region" description="Gly residues" evidence="1">
    <location>
        <begin position="159"/>
        <end position="171"/>
    </location>
</feature>
<comment type="caution">
    <text evidence="2">The sequence shown here is derived from an EMBL/GenBank/DDBJ whole genome shotgun (WGS) entry which is preliminary data.</text>
</comment>
<sequence>MAQPTAPKRQLRPTTSLPSTAEHYGELHGLDPELQARLQNIGRKGRQAVSQGRSFDRTQSFPTFGSNDMSGFTATQAIVHAESIIQKDEMRRGELRPYASNEGVDALALSPRGGGAGAGARTSSSVAGRSPDRMGRKLTFGADGEVEMDEAVGAALTRGGAGPGASGGKGGESVQMVPGKKRYQEEDEDDVSDTATEVDENEDQDILLLPSDLASPALRSPGAPLGLGGHSSSSGFGSGSMGPPPVPSRFGARAVKAMPGRTLAKTVSAPVRLGGWGMDVDVDEQSGGVGDGFDVSEWAKGEDF</sequence>
<feature type="compositionally biased region" description="Acidic residues" evidence="1">
    <location>
        <begin position="185"/>
        <end position="205"/>
    </location>
</feature>
<feature type="compositionally biased region" description="Polar residues" evidence="1">
    <location>
        <begin position="48"/>
        <end position="68"/>
    </location>
</feature>
<protein>
    <submittedName>
        <fullName evidence="2">Uncharacterized protein</fullName>
    </submittedName>
</protein>
<proteinExistence type="predicted"/>
<dbReference type="Proteomes" id="UP000279259">
    <property type="component" value="Unassembled WGS sequence"/>
</dbReference>
<evidence type="ECO:0000256" key="1">
    <source>
        <dbReference type="SAM" id="MobiDB-lite"/>
    </source>
</evidence>
<gene>
    <name evidence="2" type="ORF">EHS25_006377</name>
</gene>
<dbReference type="AlphaFoldDB" id="A0A427YRQ2"/>
<feature type="region of interest" description="Disordered" evidence="1">
    <location>
        <begin position="156"/>
        <end position="247"/>
    </location>
</feature>
<keyword evidence="3" id="KW-1185">Reference proteome</keyword>
<reference evidence="2 3" key="1">
    <citation type="submission" date="2018-11" db="EMBL/GenBank/DDBJ databases">
        <title>Genome sequence of Saitozyma podzolica DSM 27192.</title>
        <authorList>
            <person name="Aliyu H."/>
            <person name="Gorte O."/>
            <person name="Ochsenreither K."/>
        </authorList>
    </citation>
    <scope>NUCLEOTIDE SEQUENCE [LARGE SCALE GENOMIC DNA]</scope>
    <source>
        <strain evidence="2 3">DSM 27192</strain>
    </source>
</reference>
<dbReference type="OrthoDB" id="2571298at2759"/>
<feature type="compositionally biased region" description="Low complexity" evidence="1">
    <location>
        <begin position="206"/>
        <end position="235"/>
    </location>
</feature>
<organism evidence="2 3">
    <name type="scientific">Saitozyma podzolica</name>
    <dbReference type="NCBI Taxonomy" id="1890683"/>
    <lineage>
        <taxon>Eukaryota</taxon>
        <taxon>Fungi</taxon>
        <taxon>Dikarya</taxon>
        <taxon>Basidiomycota</taxon>
        <taxon>Agaricomycotina</taxon>
        <taxon>Tremellomycetes</taxon>
        <taxon>Tremellales</taxon>
        <taxon>Trimorphomycetaceae</taxon>
        <taxon>Saitozyma</taxon>
    </lineage>
</organism>
<accession>A0A427YRQ2</accession>
<feature type="region of interest" description="Disordered" evidence="1">
    <location>
        <begin position="1"/>
        <end position="30"/>
    </location>
</feature>